<evidence type="ECO:0000313" key="3">
    <source>
        <dbReference type="EMBL" id="MRH76794.1"/>
    </source>
</evidence>
<evidence type="ECO:0000313" key="5">
    <source>
        <dbReference type="Proteomes" id="UP000439314"/>
    </source>
</evidence>
<keyword evidence="4" id="KW-1185">Reference proteome</keyword>
<reference evidence="4 5" key="1">
    <citation type="submission" date="2019-11" db="EMBL/GenBank/DDBJ databases">
        <title>First report of rice panicle blight caused by Xanthomonas sp. in Iran.</title>
        <authorList>
            <person name="Mirghasempour S.A."/>
            <person name="Huang S."/>
            <person name="Brady C.L."/>
            <person name="Studholme D.J."/>
        </authorList>
    </citation>
    <scope>NUCLEOTIDE SEQUENCE [LARGE SCALE GENOMIC DNA]</scope>
    <source>
        <strain evidence="2 5">ASD011</strain>
        <strain evidence="4">SAM114</strain>
    </source>
</reference>
<comment type="caution">
    <text evidence="2">The sequence shown here is derived from an EMBL/GenBank/DDBJ whole genome shotgun (WGS) entry which is preliminary data.</text>
</comment>
<dbReference type="PANTHER" id="PTHR38590">
    <property type="entry name" value="BLL0828 PROTEIN"/>
    <property type="match status" value="1"/>
</dbReference>
<dbReference type="InterPro" id="IPR007569">
    <property type="entry name" value="DUF559"/>
</dbReference>
<dbReference type="Gene3D" id="3.40.960.10">
    <property type="entry name" value="VSR Endonuclease"/>
    <property type="match status" value="1"/>
</dbReference>
<dbReference type="Proteomes" id="UP000437931">
    <property type="component" value="Unassembled WGS sequence"/>
</dbReference>
<dbReference type="InterPro" id="IPR047216">
    <property type="entry name" value="Endonuclease_DUF559_bact"/>
</dbReference>
<dbReference type="EMBL" id="WJPM01000022">
    <property type="protein sequence ID" value="MRH76794.1"/>
    <property type="molecule type" value="Genomic_DNA"/>
</dbReference>
<evidence type="ECO:0000259" key="1">
    <source>
        <dbReference type="Pfam" id="PF04480"/>
    </source>
</evidence>
<dbReference type="EMBL" id="WJPN01000022">
    <property type="protein sequence ID" value="MRH02463.1"/>
    <property type="molecule type" value="Genomic_DNA"/>
</dbReference>
<dbReference type="CDD" id="cd01038">
    <property type="entry name" value="Endonuclease_DUF559"/>
    <property type="match status" value="1"/>
</dbReference>
<protein>
    <submittedName>
        <fullName evidence="2">DUF559 domain-containing protein</fullName>
    </submittedName>
</protein>
<dbReference type="InterPro" id="IPR011335">
    <property type="entry name" value="Restrct_endonuc-II-like"/>
</dbReference>
<reference evidence="3" key="2">
    <citation type="journal article" date="2020" name="Plant Dis.">
        <title>A Grain Rot of Rice in Iran Caused by a Xanthomonas Strain Closely Related to X. sacchari.</title>
        <authorList>
            <person name="Mirghasempour S.A."/>
            <person name="Huang S."/>
            <person name="Studholme D.J."/>
            <person name="Brady C.L."/>
        </authorList>
    </citation>
    <scope>NUCLEOTIDE SEQUENCE</scope>
    <source>
        <strain evidence="3">SAM114</strain>
    </source>
</reference>
<evidence type="ECO:0000313" key="4">
    <source>
        <dbReference type="Proteomes" id="UP000437931"/>
    </source>
</evidence>
<dbReference type="PANTHER" id="PTHR38590:SF1">
    <property type="entry name" value="BLL0828 PROTEIN"/>
    <property type="match status" value="1"/>
</dbReference>
<dbReference type="Pfam" id="PF04480">
    <property type="entry name" value="DUF559"/>
    <property type="match status" value="1"/>
</dbReference>
<feature type="domain" description="DUF559" evidence="1">
    <location>
        <begin position="12"/>
        <end position="111"/>
    </location>
</feature>
<dbReference type="RefSeq" id="WP_152236753.1">
    <property type="nucleotide sequence ID" value="NZ_WJPM01000022.1"/>
</dbReference>
<organism evidence="2 5">
    <name type="scientific">Xanthomonas sontii</name>
    <dbReference type="NCBI Taxonomy" id="2650745"/>
    <lineage>
        <taxon>Bacteria</taxon>
        <taxon>Pseudomonadati</taxon>
        <taxon>Pseudomonadota</taxon>
        <taxon>Gammaproteobacteria</taxon>
        <taxon>Lysobacterales</taxon>
        <taxon>Lysobacteraceae</taxon>
        <taxon>Xanthomonas</taxon>
    </lineage>
</organism>
<accession>A0A6N7QDI4</accession>
<gene>
    <name evidence="2" type="ORF">GIY21_19365</name>
    <name evidence="3" type="ORF">GIY22_19375</name>
</gene>
<sequence length="130" mass="14538">MTIKPPLPTSTLAHARHLRRTMTDAERALWRCLRSGQLQGAKFRRQYPIPPYVADFCCVAAKLIVEIDGAQHTEPCDATRTRWLASQGWRVMRFWNNDVLLSIDAVIQVICDATGSPYPHPNPSPGGRGA</sequence>
<evidence type="ECO:0000313" key="2">
    <source>
        <dbReference type="EMBL" id="MRH02463.1"/>
    </source>
</evidence>
<dbReference type="SUPFAM" id="SSF52980">
    <property type="entry name" value="Restriction endonuclease-like"/>
    <property type="match status" value="1"/>
</dbReference>
<dbReference type="Proteomes" id="UP000439314">
    <property type="component" value="Unassembled WGS sequence"/>
</dbReference>
<dbReference type="AlphaFoldDB" id="A0A6N7QDI4"/>
<proteinExistence type="predicted"/>
<name>A0A6N7QDI4_9XANT</name>